<protein>
    <submittedName>
        <fullName evidence="2">Uncharacterized protein</fullName>
    </submittedName>
</protein>
<dbReference type="Proteomes" id="UP001270362">
    <property type="component" value="Unassembled WGS sequence"/>
</dbReference>
<evidence type="ECO:0000313" key="3">
    <source>
        <dbReference type="Proteomes" id="UP001270362"/>
    </source>
</evidence>
<organism evidence="2 3">
    <name type="scientific">Podospora appendiculata</name>
    <dbReference type="NCBI Taxonomy" id="314037"/>
    <lineage>
        <taxon>Eukaryota</taxon>
        <taxon>Fungi</taxon>
        <taxon>Dikarya</taxon>
        <taxon>Ascomycota</taxon>
        <taxon>Pezizomycotina</taxon>
        <taxon>Sordariomycetes</taxon>
        <taxon>Sordariomycetidae</taxon>
        <taxon>Sordariales</taxon>
        <taxon>Podosporaceae</taxon>
        <taxon>Podospora</taxon>
    </lineage>
</organism>
<sequence length="208" mass="23219">MIPEWYMWGLALPADLIRPHGLNDYLGLQYRKWLPHNDRLYIGPQVQIPMPQLPVPAQPLSDLVSDPAQEMWHSQPQEGQLEFCHAFDRAIDQAMLANPAGDVNQQVLDPAPPAIGEDVELPALPAEPFHDLDPAAIPADNPANDLGQLEHWYSDPEEVTRDLFLELAPDPDPAPLANPLPLSGQQHQLPRPLAWPKPPANVANWRID</sequence>
<evidence type="ECO:0000313" key="2">
    <source>
        <dbReference type="EMBL" id="KAK3690405.1"/>
    </source>
</evidence>
<feature type="region of interest" description="Disordered" evidence="1">
    <location>
        <begin position="170"/>
        <end position="200"/>
    </location>
</feature>
<proteinExistence type="predicted"/>
<keyword evidence="3" id="KW-1185">Reference proteome</keyword>
<evidence type="ECO:0000256" key="1">
    <source>
        <dbReference type="SAM" id="MobiDB-lite"/>
    </source>
</evidence>
<dbReference type="AlphaFoldDB" id="A0AAE1CEG1"/>
<reference evidence="2" key="2">
    <citation type="submission" date="2023-06" db="EMBL/GenBank/DDBJ databases">
        <authorList>
            <consortium name="Lawrence Berkeley National Laboratory"/>
            <person name="Haridas S."/>
            <person name="Hensen N."/>
            <person name="Bonometti L."/>
            <person name="Westerberg I."/>
            <person name="Brannstrom I.O."/>
            <person name="Guillou S."/>
            <person name="Cros-Aarteil S."/>
            <person name="Calhoun S."/>
            <person name="Kuo A."/>
            <person name="Mondo S."/>
            <person name="Pangilinan J."/>
            <person name="Riley R."/>
            <person name="Labutti K."/>
            <person name="Andreopoulos B."/>
            <person name="Lipzen A."/>
            <person name="Chen C."/>
            <person name="Yanf M."/>
            <person name="Daum C."/>
            <person name="Ng V."/>
            <person name="Clum A."/>
            <person name="Steindorff A."/>
            <person name="Ohm R."/>
            <person name="Martin F."/>
            <person name="Silar P."/>
            <person name="Natvig D."/>
            <person name="Lalanne C."/>
            <person name="Gautier V."/>
            <person name="Ament-Velasquez S.L."/>
            <person name="Kruys A."/>
            <person name="Hutchinson M.I."/>
            <person name="Powell A.J."/>
            <person name="Barry K."/>
            <person name="Miller A.N."/>
            <person name="Grigoriev I.V."/>
            <person name="Debuchy R."/>
            <person name="Gladieux P."/>
            <person name="Thoren M.H."/>
            <person name="Johannesson H."/>
        </authorList>
    </citation>
    <scope>NUCLEOTIDE SEQUENCE</scope>
    <source>
        <strain evidence="2">CBS 314.62</strain>
    </source>
</reference>
<comment type="caution">
    <text evidence="2">The sequence shown here is derived from an EMBL/GenBank/DDBJ whole genome shotgun (WGS) entry which is preliminary data.</text>
</comment>
<dbReference type="EMBL" id="JAULSO010000002">
    <property type="protein sequence ID" value="KAK3690405.1"/>
    <property type="molecule type" value="Genomic_DNA"/>
</dbReference>
<name>A0AAE1CEG1_9PEZI</name>
<gene>
    <name evidence="2" type="ORF">B0T22DRAFT_481584</name>
</gene>
<accession>A0AAE1CEG1</accession>
<reference evidence="2" key="1">
    <citation type="journal article" date="2023" name="Mol. Phylogenet. Evol.">
        <title>Genome-scale phylogeny and comparative genomics of the fungal order Sordariales.</title>
        <authorList>
            <person name="Hensen N."/>
            <person name="Bonometti L."/>
            <person name="Westerberg I."/>
            <person name="Brannstrom I.O."/>
            <person name="Guillou S."/>
            <person name="Cros-Aarteil S."/>
            <person name="Calhoun S."/>
            <person name="Haridas S."/>
            <person name="Kuo A."/>
            <person name="Mondo S."/>
            <person name="Pangilinan J."/>
            <person name="Riley R."/>
            <person name="LaButti K."/>
            <person name="Andreopoulos B."/>
            <person name="Lipzen A."/>
            <person name="Chen C."/>
            <person name="Yan M."/>
            <person name="Daum C."/>
            <person name="Ng V."/>
            <person name="Clum A."/>
            <person name="Steindorff A."/>
            <person name="Ohm R.A."/>
            <person name="Martin F."/>
            <person name="Silar P."/>
            <person name="Natvig D.O."/>
            <person name="Lalanne C."/>
            <person name="Gautier V."/>
            <person name="Ament-Velasquez S.L."/>
            <person name="Kruys A."/>
            <person name="Hutchinson M.I."/>
            <person name="Powell A.J."/>
            <person name="Barry K."/>
            <person name="Miller A.N."/>
            <person name="Grigoriev I.V."/>
            <person name="Debuchy R."/>
            <person name="Gladieux P."/>
            <person name="Hiltunen Thoren M."/>
            <person name="Johannesson H."/>
        </authorList>
    </citation>
    <scope>NUCLEOTIDE SEQUENCE</scope>
    <source>
        <strain evidence="2">CBS 314.62</strain>
    </source>
</reference>